<dbReference type="GO" id="GO:0007094">
    <property type="term" value="P:mitotic spindle assembly checkpoint signaling"/>
    <property type="evidence" value="ECO:0007669"/>
    <property type="project" value="InterPro"/>
</dbReference>
<dbReference type="PROSITE" id="PS51489">
    <property type="entry name" value="BUB1_N"/>
    <property type="match status" value="1"/>
</dbReference>
<dbReference type="SMART" id="SM00777">
    <property type="entry name" value="Mad3_BUB1_I"/>
    <property type="match status" value="1"/>
</dbReference>
<accession>A0A915IJ36</accession>
<dbReference type="PANTHER" id="PTHR14030">
    <property type="entry name" value="MITOTIC CHECKPOINT SERINE/THREONINE-PROTEIN KINASE BUB1"/>
    <property type="match status" value="1"/>
</dbReference>
<dbReference type="AlphaFoldDB" id="A0A915IJ36"/>
<dbReference type="Proteomes" id="UP000887565">
    <property type="component" value="Unplaced"/>
</dbReference>
<dbReference type="Gene3D" id="1.25.40.430">
    <property type="match status" value="1"/>
</dbReference>
<proteinExistence type="predicted"/>
<dbReference type="PANTHER" id="PTHR14030:SF4">
    <property type="entry name" value="BUB1 KINASE, ISOFORM A-RELATED"/>
    <property type="match status" value="1"/>
</dbReference>
<evidence type="ECO:0000313" key="3">
    <source>
        <dbReference type="WBParaSite" id="nRc.2.0.1.t13824-RA"/>
    </source>
</evidence>
<reference evidence="3" key="1">
    <citation type="submission" date="2022-11" db="UniProtKB">
        <authorList>
            <consortium name="WormBaseParasite"/>
        </authorList>
    </citation>
    <scope>IDENTIFICATION</scope>
</reference>
<name>A0A915IJ36_ROMCU</name>
<dbReference type="GO" id="GO:0005634">
    <property type="term" value="C:nucleus"/>
    <property type="evidence" value="ECO:0007669"/>
    <property type="project" value="TreeGrafter"/>
</dbReference>
<sequence length="459" mass="52996">LRFTEIFHVVSWEASKENYKPLKSGRLAAPLNGTVNLATFTNGGSLVLCNSKQMSVKYNPNIEEMKRWFEEKIKNKDDKDPLDYWYQYVKCFEQTFPTGKDKEIRRLAFDCIKALKNRTEYSTRDRRWWYIFYKAASLSTNSGSLSIYQVMYEEGQCKEVADFYKEWGLKLEQTGNFSEARRVYNLGIQAGAQPIRDLHNALEDLEVRVSRKLCEPSDDEEFEDTRQILGVLKGVAKLVNQQPITQSGFIGFSVFDENSSSQSNVRISKATQNVPLSVIKQDNREENFREPNLWPKEKIKATAKVTPIQNSTNFQVLDESEGFKVPTVESRKLAKESAIKKLECKPIPSLKSAATSKSSTEFKEVHVWNVKQIYDGSVEMSNEEILAEKWFAKHKIDTGEIEHVDMEETPASKINSKNLEIDEEFGFFSRQDFLSLSHADNILIIFQIRNVYVHESRKF</sequence>
<keyword evidence="2" id="KW-1185">Reference proteome</keyword>
<dbReference type="InterPro" id="IPR015661">
    <property type="entry name" value="Bub1/Mad3"/>
</dbReference>
<dbReference type="GO" id="GO:0051754">
    <property type="term" value="P:meiotic sister chromatid cohesion, centromeric"/>
    <property type="evidence" value="ECO:0007669"/>
    <property type="project" value="TreeGrafter"/>
</dbReference>
<dbReference type="InterPro" id="IPR013212">
    <property type="entry name" value="Mad3/Bub1_I"/>
</dbReference>
<evidence type="ECO:0000259" key="1">
    <source>
        <dbReference type="PROSITE" id="PS51489"/>
    </source>
</evidence>
<dbReference type="Pfam" id="PF08311">
    <property type="entry name" value="Mad3_BUB1_I"/>
    <property type="match status" value="1"/>
</dbReference>
<dbReference type="WBParaSite" id="nRc.2.0.1.t13824-RA">
    <property type="protein sequence ID" value="nRc.2.0.1.t13824-RA"/>
    <property type="gene ID" value="nRc.2.0.1.g13824"/>
</dbReference>
<dbReference type="GO" id="GO:0032991">
    <property type="term" value="C:protein-containing complex"/>
    <property type="evidence" value="ECO:0007669"/>
    <property type="project" value="UniProtKB-ARBA"/>
</dbReference>
<protein>
    <submittedName>
        <fullName evidence="3">BUB1 N-terminal domain-containing protein</fullName>
    </submittedName>
</protein>
<organism evidence="2 3">
    <name type="scientific">Romanomermis culicivorax</name>
    <name type="common">Nematode worm</name>
    <dbReference type="NCBI Taxonomy" id="13658"/>
    <lineage>
        <taxon>Eukaryota</taxon>
        <taxon>Metazoa</taxon>
        <taxon>Ecdysozoa</taxon>
        <taxon>Nematoda</taxon>
        <taxon>Enoplea</taxon>
        <taxon>Dorylaimia</taxon>
        <taxon>Mermithida</taxon>
        <taxon>Mermithoidea</taxon>
        <taxon>Mermithidae</taxon>
        <taxon>Romanomermis</taxon>
    </lineage>
</organism>
<dbReference type="GO" id="GO:0004672">
    <property type="term" value="F:protein kinase activity"/>
    <property type="evidence" value="ECO:0007669"/>
    <property type="project" value="TreeGrafter"/>
</dbReference>
<feature type="domain" description="BUB1 N-terminal" evidence="1">
    <location>
        <begin position="69"/>
        <end position="227"/>
    </location>
</feature>
<evidence type="ECO:0000313" key="2">
    <source>
        <dbReference type="Proteomes" id="UP000887565"/>
    </source>
</evidence>